<gene>
    <name evidence="6" type="ORF">CNMCM6106_009106</name>
</gene>
<dbReference type="SMART" id="SM00257">
    <property type="entry name" value="LysM"/>
    <property type="match status" value="3"/>
</dbReference>
<evidence type="ECO:0000313" key="7">
    <source>
        <dbReference type="Proteomes" id="UP000662466"/>
    </source>
</evidence>
<accession>A0A8H6UPL0</accession>
<organism evidence="6 7">
    <name type="scientific">Aspergillus hiratsukae</name>
    <dbReference type="NCBI Taxonomy" id="1194566"/>
    <lineage>
        <taxon>Eukaryota</taxon>
        <taxon>Fungi</taxon>
        <taxon>Dikarya</taxon>
        <taxon>Ascomycota</taxon>
        <taxon>Pezizomycotina</taxon>
        <taxon>Eurotiomycetes</taxon>
        <taxon>Eurotiomycetidae</taxon>
        <taxon>Eurotiales</taxon>
        <taxon>Aspergillaceae</taxon>
        <taxon>Aspergillus</taxon>
        <taxon>Aspergillus subgen. Fumigati</taxon>
    </lineage>
</organism>
<evidence type="ECO:0000313" key="6">
    <source>
        <dbReference type="EMBL" id="KAF7162072.1"/>
    </source>
</evidence>
<evidence type="ECO:0000256" key="2">
    <source>
        <dbReference type="ARBA" id="ARBA00023026"/>
    </source>
</evidence>
<proteinExistence type="predicted"/>
<dbReference type="Gene3D" id="3.10.350.10">
    <property type="entry name" value="LysM domain"/>
    <property type="match status" value="4"/>
</dbReference>
<keyword evidence="4" id="KW-0732">Signal</keyword>
<dbReference type="CDD" id="cd00118">
    <property type="entry name" value="LysM"/>
    <property type="match status" value="3"/>
</dbReference>
<feature type="domain" description="LysM" evidence="5">
    <location>
        <begin position="645"/>
        <end position="691"/>
    </location>
</feature>
<dbReference type="PANTHER" id="PTHR34997:SF1">
    <property type="entry name" value="PEPTIDOGLYCAN-BINDING LYSIN DOMAIN"/>
    <property type="match status" value="1"/>
</dbReference>
<feature type="domain" description="LysM" evidence="5">
    <location>
        <begin position="351"/>
        <end position="397"/>
    </location>
</feature>
<dbReference type="InterPro" id="IPR036779">
    <property type="entry name" value="LysM_dom_sf"/>
</dbReference>
<evidence type="ECO:0000259" key="5">
    <source>
        <dbReference type="PROSITE" id="PS51782"/>
    </source>
</evidence>
<evidence type="ECO:0000256" key="4">
    <source>
        <dbReference type="SAM" id="SignalP"/>
    </source>
</evidence>
<reference evidence="6" key="1">
    <citation type="submission" date="2020-06" db="EMBL/GenBank/DDBJ databases">
        <title>Draft genome sequences of strains closely related to Aspergillus parafelis and Aspergillus hiratsukae.</title>
        <authorList>
            <person name="Dos Santos R.A.C."/>
            <person name="Rivero-Menendez O."/>
            <person name="Steenwyk J.L."/>
            <person name="Mead M.E."/>
            <person name="Goldman G.H."/>
            <person name="Alastruey-Izquierdo A."/>
            <person name="Rokas A."/>
        </authorList>
    </citation>
    <scope>NUCLEOTIDE SEQUENCE</scope>
    <source>
        <strain evidence="6">CNM-CM6106</strain>
    </source>
</reference>
<protein>
    <recommendedName>
        <fullName evidence="5">LysM domain-containing protein</fullName>
    </recommendedName>
</protein>
<keyword evidence="2" id="KW-0843">Virulence</keyword>
<dbReference type="Proteomes" id="UP000662466">
    <property type="component" value="Unassembled WGS sequence"/>
</dbReference>
<feature type="domain" description="LysM" evidence="5">
    <location>
        <begin position="218"/>
        <end position="263"/>
    </location>
</feature>
<dbReference type="EMBL" id="JACBAF010002236">
    <property type="protein sequence ID" value="KAF7162072.1"/>
    <property type="molecule type" value="Genomic_DNA"/>
</dbReference>
<keyword evidence="1" id="KW-0147">Chitin-binding</keyword>
<sequence length="693" mass="74068">MAAMSKFLVSLLASLAVAQQLDGIVLPLELLGLSEPCFEAVNTTISSCPFWLALYTGIEDASFERLNRTQLDLLCQSSCRKDLQSLRTTVQKACTASTDVMVPGATAYPATFLVDRYLYSSGLSCLTEPSTGEYCDVVTASWANQTEYTAAQNCSPCQLSLQKLQLSSPFGYSDDDAAEFASLTASCSATTYTYATPTAYAVNATTSTPTTTPTCTGGSYQVQADDTCVSISGAVNVSTYDLISSNALDLACNSLSEGKTLCLPPTCTTHQLDMPDTCDSLTASLNITFAQLLAWNPIINSGCSNLATWRGWFLCASSPMGTVPIRQGSAPTTAAPVPTNAQGQSNTNCAEWYLVQSGDYCSSISVKFGISLNDFYFLNPQVDVNCSNLWLNTSYCVRSVGNIATYSGYSVTTPSYTFTKPPSTTAFTPVAVATPPLNPKAPGTWTNCTFYENAFNTKIANYESLNSCRSWSINSGSTVEQLIHWNPSLDPQNCVLDPAYSYCLISGEPKVTEYFPHDYCFSANMTLIPSTSVQPSACSCYIQLRAQDQSLFNCSMFPSLFNVTVPEVTSMNPWLGTDCDKNLWSVLSSDGYLQLCVQQGQRNVTTSTVPSTTATATATATTSTSSTVATPPAPTQPGAATNCTKWHTVVSGDGCQAIAAQYGISLANFYLWNPGVGSDCSTLWLGYAVCVGV</sequence>
<evidence type="ECO:0000256" key="3">
    <source>
        <dbReference type="SAM" id="MobiDB-lite"/>
    </source>
</evidence>
<comment type="caution">
    <text evidence="6">The sequence shown here is derived from an EMBL/GenBank/DDBJ whole genome shotgun (WGS) entry which is preliminary data.</text>
</comment>
<dbReference type="InterPro" id="IPR018392">
    <property type="entry name" value="LysM"/>
</dbReference>
<dbReference type="PROSITE" id="PS51782">
    <property type="entry name" value="LYSM"/>
    <property type="match status" value="3"/>
</dbReference>
<dbReference type="Pfam" id="PF01476">
    <property type="entry name" value="LysM"/>
    <property type="match status" value="3"/>
</dbReference>
<dbReference type="SUPFAM" id="SSF54106">
    <property type="entry name" value="LysM domain"/>
    <property type="match status" value="3"/>
</dbReference>
<name>A0A8H6UPL0_9EURO</name>
<dbReference type="PANTHER" id="PTHR34997">
    <property type="entry name" value="AM15"/>
    <property type="match status" value="1"/>
</dbReference>
<dbReference type="AlphaFoldDB" id="A0A8H6UPL0"/>
<feature type="region of interest" description="Disordered" evidence="3">
    <location>
        <begin position="607"/>
        <end position="635"/>
    </location>
</feature>
<dbReference type="GO" id="GO:0008061">
    <property type="term" value="F:chitin binding"/>
    <property type="evidence" value="ECO:0007669"/>
    <property type="project" value="UniProtKB-KW"/>
</dbReference>
<feature type="signal peptide" evidence="4">
    <location>
        <begin position="1"/>
        <end position="18"/>
    </location>
</feature>
<dbReference type="InterPro" id="IPR052210">
    <property type="entry name" value="LysM1-like"/>
</dbReference>
<feature type="chain" id="PRO_5034610312" description="LysM domain-containing protein" evidence="4">
    <location>
        <begin position="19"/>
        <end position="693"/>
    </location>
</feature>
<evidence type="ECO:0000256" key="1">
    <source>
        <dbReference type="ARBA" id="ARBA00022669"/>
    </source>
</evidence>